<reference evidence="6 7" key="1">
    <citation type="journal article" date="2019" name="Int. J. Syst. Evol. Microbiol.">
        <title>The Global Catalogue of Microorganisms (GCM) 10K type strain sequencing project: providing services to taxonomists for standard genome sequencing and annotation.</title>
        <authorList>
            <consortium name="The Broad Institute Genomics Platform"/>
            <consortium name="The Broad Institute Genome Sequencing Center for Infectious Disease"/>
            <person name="Wu L."/>
            <person name="Ma J."/>
        </authorList>
    </citation>
    <scope>NUCLEOTIDE SEQUENCE [LARGE SCALE GENOMIC DNA]</scope>
    <source>
        <strain evidence="6 7">JCM 11117</strain>
    </source>
</reference>
<dbReference type="PROSITE" id="PS50893">
    <property type="entry name" value="ABC_TRANSPORTER_2"/>
    <property type="match status" value="1"/>
</dbReference>
<protein>
    <submittedName>
        <fullName evidence="6">ABC transporter ATP-binding protein</fullName>
    </submittedName>
</protein>
<dbReference type="InterPro" id="IPR003439">
    <property type="entry name" value="ABC_transporter-like_ATP-bd"/>
</dbReference>
<dbReference type="CDD" id="cd03257">
    <property type="entry name" value="ABC_NikE_OppD_transporters"/>
    <property type="match status" value="1"/>
</dbReference>
<dbReference type="InterPro" id="IPR017871">
    <property type="entry name" value="ABC_transporter-like_CS"/>
</dbReference>
<comment type="similarity">
    <text evidence="1">Belongs to the ABC transporter superfamily.</text>
</comment>
<dbReference type="GO" id="GO:0005524">
    <property type="term" value="F:ATP binding"/>
    <property type="evidence" value="ECO:0007669"/>
    <property type="project" value="UniProtKB-KW"/>
</dbReference>
<comment type="caution">
    <text evidence="6">The sequence shown here is derived from an EMBL/GenBank/DDBJ whole genome shotgun (WGS) entry which is preliminary data.</text>
</comment>
<dbReference type="SUPFAM" id="SSF52540">
    <property type="entry name" value="P-loop containing nucleoside triphosphate hydrolases"/>
    <property type="match status" value="1"/>
</dbReference>
<dbReference type="InterPro" id="IPR050319">
    <property type="entry name" value="ABC_transp_ATP-bind"/>
</dbReference>
<dbReference type="SMART" id="SM00382">
    <property type="entry name" value="AAA"/>
    <property type="match status" value="1"/>
</dbReference>
<keyword evidence="7" id="KW-1185">Reference proteome</keyword>
<dbReference type="EMBL" id="BAAAHP010000045">
    <property type="protein sequence ID" value="GAA0929032.1"/>
    <property type="molecule type" value="Genomic_DNA"/>
</dbReference>
<evidence type="ECO:0000256" key="1">
    <source>
        <dbReference type="ARBA" id="ARBA00005417"/>
    </source>
</evidence>
<gene>
    <name evidence="6" type="ORF">GCM10009559_15550</name>
</gene>
<dbReference type="Proteomes" id="UP001499967">
    <property type="component" value="Unassembled WGS sequence"/>
</dbReference>
<keyword evidence="2" id="KW-0813">Transport</keyword>
<dbReference type="Gene3D" id="3.40.50.300">
    <property type="entry name" value="P-loop containing nucleotide triphosphate hydrolases"/>
    <property type="match status" value="1"/>
</dbReference>
<sequence>MRSADTEPILRVRGLTTRFGSRGRVVRAVDDVSFDVVSGECVAIVGESGSGKSTLARSVLRLVEPTTGSVEFRGADLLALPAREMRARRRSLQMIFQDPYASLHPRRTVGRLVAEPWAVHPGVVAPADRPARVRELLRQVGLPESLAGEYPARLSGGQRQRVAIARAIGLEPELLVLDEPVSALDVSIQAQIITLLMTLREQLGLTYLFISHDLALVRLVADRVLVMHRGEVVESGPTDDVYHRPGHEYTRSLLAASPGLT</sequence>
<dbReference type="RefSeq" id="WP_343940485.1">
    <property type="nucleotide sequence ID" value="NZ_BAAAHP010000045.1"/>
</dbReference>
<evidence type="ECO:0000256" key="4">
    <source>
        <dbReference type="ARBA" id="ARBA00022840"/>
    </source>
</evidence>
<evidence type="ECO:0000259" key="5">
    <source>
        <dbReference type="PROSITE" id="PS50893"/>
    </source>
</evidence>
<dbReference type="PANTHER" id="PTHR43776">
    <property type="entry name" value="TRANSPORT ATP-BINDING PROTEIN"/>
    <property type="match status" value="1"/>
</dbReference>
<dbReference type="PANTHER" id="PTHR43776:SF7">
    <property type="entry name" value="D,D-DIPEPTIDE TRANSPORT ATP-BINDING PROTEIN DDPF-RELATED"/>
    <property type="match status" value="1"/>
</dbReference>
<keyword evidence="4 6" id="KW-0067">ATP-binding</keyword>
<organism evidence="6 7">
    <name type="scientific">Pseudonocardia zijingensis</name>
    <dbReference type="NCBI Taxonomy" id="153376"/>
    <lineage>
        <taxon>Bacteria</taxon>
        <taxon>Bacillati</taxon>
        <taxon>Actinomycetota</taxon>
        <taxon>Actinomycetes</taxon>
        <taxon>Pseudonocardiales</taxon>
        <taxon>Pseudonocardiaceae</taxon>
        <taxon>Pseudonocardia</taxon>
    </lineage>
</organism>
<keyword evidence="3" id="KW-0547">Nucleotide-binding</keyword>
<dbReference type="InterPro" id="IPR003593">
    <property type="entry name" value="AAA+_ATPase"/>
</dbReference>
<feature type="domain" description="ABC transporter" evidence="5">
    <location>
        <begin position="10"/>
        <end position="254"/>
    </location>
</feature>
<evidence type="ECO:0000313" key="6">
    <source>
        <dbReference type="EMBL" id="GAA0929032.1"/>
    </source>
</evidence>
<dbReference type="PROSITE" id="PS00211">
    <property type="entry name" value="ABC_TRANSPORTER_1"/>
    <property type="match status" value="1"/>
</dbReference>
<dbReference type="Pfam" id="PF00005">
    <property type="entry name" value="ABC_tran"/>
    <property type="match status" value="1"/>
</dbReference>
<proteinExistence type="inferred from homology"/>
<evidence type="ECO:0000256" key="3">
    <source>
        <dbReference type="ARBA" id="ARBA00022741"/>
    </source>
</evidence>
<evidence type="ECO:0000313" key="7">
    <source>
        <dbReference type="Proteomes" id="UP001499967"/>
    </source>
</evidence>
<evidence type="ECO:0000256" key="2">
    <source>
        <dbReference type="ARBA" id="ARBA00022448"/>
    </source>
</evidence>
<accession>A0ABN1PJ65</accession>
<name>A0ABN1PJ65_9PSEU</name>
<dbReference type="InterPro" id="IPR027417">
    <property type="entry name" value="P-loop_NTPase"/>
</dbReference>